<sequence length="70" mass="7870">MKGSHLEKPAVILTAAVVRRQSGNKVPTLIAEFRSRRGEAPSERSYRAQVRPLARKASCQDLEGRHEESR</sequence>
<reference evidence="2" key="1">
    <citation type="journal article" date="2022" name="bioRxiv">
        <title>Sequencing and chromosome-scale assembly of the giantPleurodeles waltlgenome.</title>
        <authorList>
            <person name="Brown T."/>
            <person name="Elewa A."/>
            <person name="Iarovenko S."/>
            <person name="Subramanian E."/>
            <person name="Araus A.J."/>
            <person name="Petzold A."/>
            <person name="Susuki M."/>
            <person name="Suzuki K.-i.T."/>
            <person name="Hayashi T."/>
            <person name="Toyoda A."/>
            <person name="Oliveira C."/>
            <person name="Osipova E."/>
            <person name="Leigh N.D."/>
            <person name="Simon A."/>
            <person name="Yun M.H."/>
        </authorList>
    </citation>
    <scope>NUCLEOTIDE SEQUENCE</scope>
    <source>
        <strain evidence="2">20211129_DDA</strain>
        <tissue evidence="2">Liver</tissue>
    </source>
</reference>
<protein>
    <submittedName>
        <fullName evidence="2">Uncharacterized protein</fullName>
    </submittedName>
</protein>
<accession>A0AAV7UB58</accession>
<dbReference type="AlphaFoldDB" id="A0AAV7UB58"/>
<feature type="region of interest" description="Disordered" evidence="1">
    <location>
        <begin position="35"/>
        <end position="70"/>
    </location>
</feature>
<evidence type="ECO:0000313" key="2">
    <source>
        <dbReference type="EMBL" id="KAJ1186103.1"/>
    </source>
</evidence>
<name>A0AAV7UB58_PLEWA</name>
<dbReference type="Proteomes" id="UP001066276">
    <property type="component" value="Chromosome 3_1"/>
</dbReference>
<feature type="compositionally biased region" description="Basic and acidic residues" evidence="1">
    <location>
        <begin position="35"/>
        <end position="46"/>
    </location>
</feature>
<organism evidence="2 3">
    <name type="scientific">Pleurodeles waltl</name>
    <name type="common">Iberian ribbed newt</name>
    <dbReference type="NCBI Taxonomy" id="8319"/>
    <lineage>
        <taxon>Eukaryota</taxon>
        <taxon>Metazoa</taxon>
        <taxon>Chordata</taxon>
        <taxon>Craniata</taxon>
        <taxon>Vertebrata</taxon>
        <taxon>Euteleostomi</taxon>
        <taxon>Amphibia</taxon>
        <taxon>Batrachia</taxon>
        <taxon>Caudata</taxon>
        <taxon>Salamandroidea</taxon>
        <taxon>Salamandridae</taxon>
        <taxon>Pleurodelinae</taxon>
        <taxon>Pleurodeles</taxon>
    </lineage>
</organism>
<gene>
    <name evidence="2" type="ORF">NDU88_002887</name>
</gene>
<keyword evidence="3" id="KW-1185">Reference proteome</keyword>
<comment type="caution">
    <text evidence="2">The sequence shown here is derived from an EMBL/GenBank/DDBJ whole genome shotgun (WGS) entry which is preliminary data.</text>
</comment>
<dbReference type="EMBL" id="JANPWB010000005">
    <property type="protein sequence ID" value="KAJ1186103.1"/>
    <property type="molecule type" value="Genomic_DNA"/>
</dbReference>
<evidence type="ECO:0000313" key="3">
    <source>
        <dbReference type="Proteomes" id="UP001066276"/>
    </source>
</evidence>
<proteinExistence type="predicted"/>
<evidence type="ECO:0000256" key="1">
    <source>
        <dbReference type="SAM" id="MobiDB-lite"/>
    </source>
</evidence>